<feature type="region of interest" description="Disordered" evidence="1">
    <location>
        <begin position="1"/>
        <end position="66"/>
    </location>
</feature>
<dbReference type="PANTHER" id="PTHR35123:SF2">
    <property type="entry name" value="UBIQUITIN CARBOXYL-TERMINAL HYDROLASE-LIKE PROTEIN"/>
    <property type="match status" value="1"/>
</dbReference>
<dbReference type="EMBL" id="JARPOI010000003">
    <property type="protein sequence ID" value="KAJ9186079.1"/>
    <property type="molecule type" value="Genomic_DNA"/>
</dbReference>
<dbReference type="PANTHER" id="PTHR35123">
    <property type="entry name" value="OS07G0633900 PROTEIN-RELATED"/>
    <property type="match status" value="1"/>
</dbReference>
<evidence type="ECO:0000313" key="2">
    <source>
        <dbReference type="EMBL" id="KAJ9186079.1"/>
    </source>
</evidence>
<protein>
    <submittedName>
        <fullName evidence="2">Uncharacterized protein</fullName>
    </submittedName>
</protein>
<organism evidence="2 3">
    <name type="scientific">Hevea brasiliensis</name>
    <name type="common">Para rubber tree</name>
    <name type="synonym">Siphonia brasiliensis</name>
    <dbReference type="NCBI Taxonomy" id="3981"/>
    <lineage>
        <taxon>Eukaryota</taxon>
        <taxon>Viridiplantae</taxon>
        <taxon>Streptophyta</taxon>
        <taxon>Embryophyta</taxon>
        <taxon>Tracheophyta</taxon>
        <taxon>Spermatophyta</taxon>
        <taxon>Magnoliopsida</taxon>
        <taxon>eudicotyledons</taxon>
        <taxon>Gunneridae</taxon>
        <taxon>Pentapetalae</taxon>
        <taxon>rosids</taxon>
        <taxon>fabids</taxon>
        <taxon>Malpighiales</taxon>
        <taxon>Euphorbiaceae</taxon>
        <taxon>Crotonoideae</taxon>
        <taxon>Micrandreae</taxon>
        <taxon>Hevea</taxon>
    </lineage>
</organism>
<evidence type="ECO:0000313" key="3">
    <source>
        <dbReference type="Proteomes" id="UP001174677"/>
    </source>
</evidence>
<reference evidence="2" key="1">
    <citation type="journal article" date="2023" name="Plant Biotechnol. J.">
        <title>Chromosome-level wild Hevea brasiliensis genome provides new tools for genomic-assisted breeding and valuable loci to elevate rubber yield.</title>
        <authorList>
            <person name="Cheng H."/>
            <person name="Song X."/>
            <person name="Hu Y."/>
            <person name="Wu T."/>
            <person name="Yang Q."/>
            <person name="An Z."/>
            <person name="Feng S."/>
            <person name="Deng Z."/>
            <person name="Wu W."/>
            <person name="Zeng X."/>
            <person name="Tu M."/>
            <person name="Wang X."/>
            <person name="Huang H."/>
        </authorList>
    </citation>
    <scope>NUCLEOTIDE SEQUENCE</scope>
    <source>
        <strain evidence="2">MT/VB/25A 57/8</strain>
    </source>
</reference>
<gene>
    <name evidence="2" type="ORF">P3X46_005621</name>
</gene>
<proteinExistence type="predicted"/>
<name>A0ABQ9N0J2_HEVBR</name>
<dbReference type="Proteomes" id="UP001174677">
    <property type="component" value="Chromosome 3"/>
</dbReference>
<sequence>MSASQSDRDISKVGGRTDLDDDEDDEVKISGGSPSRDRGSTIDIDKNNNRKKKKKKKKQRSGYGCCNGDFVKAKKVVLLQFTKAKKYLKHRRTKSIKRPSSSENASTATNIGKRVVVGCCFCLKQPSTLESPAESQTSDPNDPNFTFDKLRTLIETNDFYSKECNHH</sequence>
<evidence type="ECO:0000256" key="1">
    <source>
        <dbReference type="SAM" id="MobiDB-lite"/>
    </source>
</evidence>
<feature type="compositionally biased region" description="Basic and acidic residues" evidence="1">
    <location>
        <begin position="35"/>
        <end position="48"/>
    </location>
</feature>
<feature type="compositionally biased region" description="Basic residues" evidence="1">
    <location>
        <begin position="49"/>
        <end position="60"/>
    </location>
</feature>
<feature type="compositionally biased region" description="Basic and acidic residues" evidence="1">
    <location>
        <begin position="1"/>
        <end position="18"/>
    </location>
</feature>
<keyword evidence="3" id="KW-1185">Reference proteome</keyword>
<comment type="caution">
    <text evidence="2">The sequence shown here is derived from an EMBL/GenBank/DDBJ whole genome shotgun (WGS) entry which is preliminary data.</text>
</comment>
<accession>A0ABQ9N0J2</accession>